<comment type="caution">
    <text evidence="2">The sequence shown here is derived from an EMBL/GenBank/DDBJ whole genome shotgun (WGS) entry which is preliminary data.</text>
</comment>
<evidence type="ECO:0000313" key="2">
    <source>
        <dbReference type="EMBL" id="EHY32132.1"/>
    </source>
</evidence>
<feature type="region of interest" description="Disordered" evidence="1">
    <location>
        <begin position="1"/>
        <end position="40"/>
    </location>
</feature>
<reference evidence="2 3" key="1">
    <citation type="submission" date="2011-11" db="EMBL/GenBank/DDBJ databases">
        <authorList>
            <person name="Weinstock G."/>
            <person name="Sodergren E."/>
            <person name="Clifton S."/>
            <person name="Fulton L."/>
            <person name="Fulton B."/>
            <person name="Courtney L."/>
            <person name="Fronick C."/>
            <person name="Harrison M."/>
            <person name="Strong C."/>
            <person name="Farmer C."/>
            <person name="Delahaunty K."/>
            <person name="Markovic C."/>
            <person name="Hall O."/>
            <person name="Minx P."/>
            <person name="Tomlinson C."/>
            <person name="Mitreva M."/>
            <person name="Hou S."/>
            <person name="Chen J."/>
            <person name="Wollam A."/>
            <person name="Pepin K.H."/>
            <person name="Johnson M."/>
            <person name="Bhonagiri V."/>
            <person name="Zhang X."/>
            <person name="Suruliraj S."/>
            <person name="Warren W."/>
            <person name="Chinwalla A."/>
            <person name="Mardis E.R."/>
            <person name="Wilson R.K."/>
        </authorList>
    </citation>
    <scope>NUCLEOTIDE SEQUENCE [LARGE SCALE GENOMIC DNA]</scope>
    <source>
        <strain evidence="2 3">YIT 11816</strain>
    </source>
</reference>
<organism evidence="2 3">
    <name type="scientific">Sutterella parvirubra YIT 11816</name>
    <dbReference type="NCBI Taxonomy" id="762967"/>
    <lineage>
        <taxon>Bacteria</taxon>
        <taxon>Pseudomonadati</taxon>
        <taxon>Pseudomonadota</taxon>
        <taxon>Betaproteobacteria</taxon>
        <taxon>Burkholderiales</taxon>
        <taxon>Sutterellaceae</taxon>
        <taxon>Sutterella</taxon>
    </lineage>
</organism>
<proteinExistence type="predicted"/>
<name>H3KCM1_9BURK</name>
<evidence type="ECO:0000256" key="1">
    <source>
        <dbReference type="SAM" id="MobiDB-lite"/>
    </source>
</evidence>
<dbReference type="STRING" id="762967.HMPREF9440_00474"/>
<keyword evidence="3" id="KW-1185">Reference proteome</keyword>
<feature type="compositionally biased region" description="Basic and acidic residues" evidence="1">
    <location>
        <begin position="20"/>
        <end position="31"/>
    </location>
</feature>
<sequence length="50" mass="5410">MTPSPHSFARSPQQPQRQQPEAEYKKDKKAADPGSLNPGPAAFVCQMAKG</sequence>
<dbReference type="EMBL" id="AFBQ01000056">
    <property type="protein sequence ID" value="EHY32132.1"/>
    <property type="molecule type" value="Genomic_DNA"/>
</dbReference>
<dbReference type="HOGENOM" id="CLU_3123503_0_0_4"/>
<gene>
    <name evidence="2" type="ORF">HMPREF9440_00474</name>
</gene>
<dbReference type="AlphaFoldDB" id="H3KCM1"/>
<evidence type="ECO:0000313" key="3">
    <source>
        <dbReference type="Proteomes" id="UP000004956"/>
    </source>
</evidence>
<accession>H3KCM1</accession>
<dbReference type="Proteomes" id="UP000004956">
    <property type="component" value="Unassembled WGS sequence"/>
</dbReference>
<protein>
    <submittedName>
        <fullName evidence="2">Uncharacterized protein</fullName>
    </submittedName>
</protein>